<keyword evidence="3" id="KW-1185">Reference proteome</keyword>
<dbReference type="OrthoDB" id="5244787at2759"/>
<evidence type="ECO:0000313" key="3">
    <source>
        <dbReference type="Proteomes" id="UP000738349"/>
    </source>
</evidence>
<organism evidence="2 3">
    <name type="scientific">Dactylonectria macrodidyma</name>
    <dbReference type="NCBI Taxonomy" id="307937"/>
    <lineage>
        <taxon>Eukaryota</taxon>
        <taxon>Fungi</taxon>
        <taxon>Dikarya</taxon>
        <taxon>Ascomycota</taxon>
        <taxon>Pezizomycotina</taxon>
        <taxon>Sordariomycetes</taxon>
        <taxon>Hypocreomycetidae</taxon>
        <taxon>Hypocreales</taxon>
        <taxon>Nectriaceae</taxon>
        <taxon>Dactylonectria</taxon>
    </lineage>
</organism>
<gene>
    <name evidence="2" type="ORF">EDB81DRAFT_312637</name>
</gene>
<evidence type="ECO:0000313" key="2">
    <source>
        <dbReference type="EMBL" id="KAH7112698.1"/>
    </source>
</evidence>
<protein>
    <submittedName>
        <fullName evidence="2">Uncharacterized protein</fullName>
    </submittedName>
</protein>
<proteinExistence type="predicted"/>
<evidence type="ECO:0000256" key="1">
    <source>
        <dbReference type="SAM" id="MobiDB-lite"/>
    </source>
</evidence>
<feature type="region of interest" description="Disordered" evidence="1">
    <location>
        <begin position="73"/>
        <end position="93"/>
    </location>
</feature>
<dbReference type="AlphaFoldDB" id="A0A9P9I968"/>
<reference evidence="2" key="1">
    <citation type="journal article" date="2021" name="Nat. Commun.">
        <title>Genetic determinants of endophytism in the Arabidopsis root mycobiome.</title>
        <authorList>
            <person name="Mesny F."/>
            <person name="Miyauchi S."/>
            <person name="Thiergart T."/>
            <person name="Pickel B."/>
            <person name="Atanasova L."/>
            <person name="Karlsson M."/>
            <person name="Huettel B."/>
            <person name="Barry K.W."/>
            <person name="Haridas S."/>
            <person name="Chen C."/>
            <person name="Bauer D."/>
            <person name="Andreopoulos W."/>
            <person name="Pangilinan J."/>
            <person name="LaButti K."/>
            <person name="Riley R."/>
            <person name="Lipzen A."/>
            <person name="Clum A."/>
            <person name="Drula E."/>
            <person name="Henrissat B."/>
            <person name="Kohler A."/>
            <person name="Grigoriev I.V."/>
            <person name="Martin F.M."/>
            <person name="Hacquard S."/>
        </authorList>
    </citation>
    <scope>NUCLEOTIDE SEQUENCE</scope>
    <source>
        <strain evidence="2">MPI-CAGE-AT-0147</strain>
    </source>
</reference>
<comment type="caution">
    <text evidence="2">The sequence shown here is derived from an EMBL/GenBank/DDBJ whole genome shotgun (WGS) entry which is preliminary data.</text>
</comment>
<dbReference type="EMBL" id="JAGMUV010000037">
    <property type="protein sequence ID" value="KAH7112698.1"/>
    <property type="molecule type" value="Genomic_DNA"/>
</dbReference>
<sequence length="170" mass="19801">MEAVLGAIHALVPRAKPSPYAKRWWTTDLTRLRKTYTYWRNLARAQRRAGHRQDNLESRAKVASKEYRINSVNSGKKRAPHGLQIGPPAKFSRQPVLTSTQQTQRPPMATSAAEDDCGRLPRCYICHRRLRDRGVLRTWTNLHPLIPTCLDPRCKYRHFPYKRWVSSWLG</sequence>
<dbReference type="Proteomes" id="UP000738349">
    <property type="component" value="Unassembled WGS sequence"/>
</dbReference>
<accession>A0A9P9I968</accession>
<name>A0A9P9I968_9HYPO</name>